<reference evidence="1" key="1">
    <citation type="journal article" date="2014" name="Front. Microbiol.">
        <title>High frequency of phylogenetically diverse reductive dehalogenase-homologous genes in deep subseafloor sedimentary metagenomes.</title>
        <authorList>
            <person name="Kawai M."/>
            <person name="Futagami T."/>
            <person name="Toyoda A."/>
            <person name="Takaki Y."/>
            <person name="Nishi S."/>
            <person name="Hori S."/>
            <person name="Arai W."/>
            <person name="Tsubouchi T."/>
            <person name="Morono Y."/>
            <person name="Uchiyama I."/>
            <person name="Ito T."/>
            <person name="Fujiyama A."/>
            <person name="Inagaki F."/>
            <person name="Takami H."/>
        </authorList>
    </citation>
    <scope>NUCLEOTIDE SEQUENCE</scope>
    <source>
        <strain evidence="1">Expedition CK06-06</strain>
    </source>
</reference>
<gene>
    <name evidence="1" type="ORF">S03H2_46975</name>
</gene>
<proteinExistence type="predicted"/>
<evidence type="ECO:0000313" key="1">
    <source>
        <dbReference type="EMBL" id="GAH68073.1"/>
    </source>
</evidence>
<name>X1JE94_9ZZZZ</name>
<dbReference type="EMBL" id="BARU01029537">
    <property type="protein sequence ID" value="GAH68073.1"/>
    <property type="molecule type" value="Genomic_DNA"/>
</dbReference>
<sequence length="176" mass="20356">MDLAGWKPDKNVLIPYWQARYSEFGNLENLARLDVTHGFYEYRLEKLARTTFDVPDGVDREKLKTRVAELIPEEGRAIFETHLNTTIGNITGLLGEVILSLNSQDPSYTLLVKFLRFLTQITELSLRGPEITDISEITSNFYEIPDRRQTVVLERLVERLKGYSYENGPWRINDSS</sequence>
<protein>
    <submittedName>
        <fullName evidence="1">Uncharacterized protein</fullName>
    </submittedName>
</protein>
<comment type="caution">
    <text evidence="1">The sequence shown here is derived from an EMBL/GenBank/DDBJ whole genome shotgun (WGS) entry which is preliminary data.</text>
</comment>
<accession>X1JE94</accession>
<dbReference type="AlphaFoldDB" id="X1JE94"/>
<organism evidence="1">
    <name type="scientific">marine sediment metagenome</name>
    <dbReference type="NCBI Taxonomy" id="412755"/>
    <lineage>
        <taxon>unclassified sequences</taxon>
        <taxon>metagenomes</taxon>
        <taxon>ecological metagenomes</taxon>
    </lineage>
</organism>